<feature type="active site" description="Tele-phosphohistidine intermediate" evidence="5">
    <location>
        <position position="8"/>
    </location>
</feature>
<dbReference type="GO" id="GO:0004619">
    <property type="term" value="F:phosphoglycerate mutase activity"/>
    <property type="evidence" value="ECO:0007669"/>
    <property type="project" value="UniProtKB-EC"/>
</dbReference>
<feature type="binding site" evidence="6">
    <location>
        <begin position="7"/>
        <end position="14"/>
    </location>
    <ligand>
        <name>substrate</name>
    </ligand>
</feature>
<sequence length="204" mass="23137">MKLYVLRHGKTSWNALRKVQGAADIPLAKEGIDLAEKVGENLKDVPFDLCFTSPLLRARQTAMLVLGRRAEQIPVISDKRIQEIDFGVLEGTQFKDEEGNVISREMEVFFKDPQNFPRPENGENISDILKRTREFWEEKINDPSLQDKTILIASHGCAVRALLQNIYQDPDDFWHGCVPPNCSISLVEVIDGKAVLLEEDKVYA</sequence>
<dbReference type="SMART" id="SM00855">
    <property type="entry name" value="PGAM"/>
    <property type="match status" value="1"/>
</dbReference>
<dbReference type="RefSeq" id="WP_297886289.1">
    <property type="nucleotide sequence ID" value="NZ_CACRST010000009.1"/>
</dbReference>
<dbReference type="InterPro" id="IPR029033">
    <property type="entry name" value="His_PPase_superfam"/>
</dbReference>
<name>A0A6N2RT34_9FIRM</name>
<gene>
    <name evidence="8" type="primary">gpmA</name>
    <name evidence="8" type="ORF">BGLFYP119_00794</name>
</gene>
<accession>A0A6N2RT34</accession>
<evidence type="ECO:0000256" key="3">
    <source>
        <dbReference type="ARBA" id="ARBA00023152"/>
    </source>
</evidence>
<evidence type="ECO:0000256" key="1">
    <source>
        <dbReference type="ARBA" id="ARBA00006717"/>
    </source>
</evidence>
<dbReference type="PANTHER" id="PTHR11931">
    <property type="entry name" value="PHOSPHOGLYCERATE MUTASE"/>
    <property type="match status" value="1"/>
</dbReference>
<dbReference type="EC" id="5.4.2.11" evidence="2"/>
<dbReference type="Pfam" id="PF00300">
    <property type="entry name" value="His_Phos_1"/>
    <property type="match status" value="1"/>
</dbReference>
<keyword evidence="3" id="KW-0324">Glycolysis</keyword>
<dbReference type="AlphaFoldDB" id="A0A6N2RT34"/>
<dbReference type="SUPFAM" id="SSF53254">
    <property type="entry name" value="Phosphoglycerate mutase-like"/>
    <property type="match status" value="1"/>
</dbReference>
<dbReference type="GO" id="GO:0006096">
    <property type="term" value="P:glycolytic process"/>
    <property type="evidence" value="ECO:0007669"/>
    <property type="project" value="UniProtKB-KW"/>
</dbReference>
<feature type="active site" description="Proton donor/acceptor" evidence="5">
    <location>
        <position position="83"/>
    </location>
</feature>
<dbReference type="InterPro" id="IPR005952">
    <property type="entry name" value="Phosphogly_mut1"/>
</dbReference>
<evidence type="ECO:0000256" key="5">
    <source>
        <dbReference type="PIRSR" id="PIRSR613078-1"/>
    </source>
</evidence>
<comment type="similarity">
    <text evidence="1">Belongs to the phosphoglycerate mutase family. BPG-dependent PGAM subfamily.</text>
</comment>
<evidence type="ECO:0000256" key="6">
    <source>
        <dbReference type="PIRSR" id="PIRSR613078-2"/>
    </source>
</evidence>
<dbReference type="EMBL" id="CACRST010000009">
    <property type="protein sequence ID" value="VYS83932.1"/>
    <property type="molecule type" value="Genomic_DNA"/>
</dbReference>
<feature type="binding site" evidence="6">
    <location>
        <position position="57"/>
    </location>
    <ligand>
        <name>substrate</name>
    </ligand>
</feature>
<dbReference type="InterPro" id="IPR013078">
    <property type="entry name" value="His_Pase_superF_clade-1"/>
</dbReference>
<feature type="site" description="Transition state stabilizer" evidence="7">
    <location>
        <position position="155"/>
    </location>
</feature>
<evidence type="ECO:0000256" key="2">
    <source>
        <dbReference type="ARBA" id="ARBA00012028"/>
    </source>
</evidence>
<dbReference type="Gene3D" id="3.40.50.1240">
    <property type="entry name" value="Phosphoglycerate mutase-like"/>
    <property type="match status" value="1"/>
</dbReference>
<evidence type="ECO:0000256" key="4">
    <source>
        <dbReference type="ARBA" id="ARBA00023235"/>
    </source>
</evidence>
<organism evidence="8">
    <name type="scientific">Blautia glucerasea</name>
    <dbReference type="NCBI Taxonomy" id="536633"/>
    <lineage>
        <taxon>Bacteria</taxon>
        <taxon>Bacillati</taxon>
        <taxon>Bacillota</taxon>
        <taxon>Clostridia</taxon>
        <taxon>Lachnospirales</taxon>
        <taxon>Lachnospiraceae</taxon>
        <taxon>Blautia</taxon>
    </lineage>
</organism>
<evidence type="ECO:0000256" key="7">
    <source>
        <dbReference type="PIRSR" id="PIRSR613078-3"/>
    </source>
</evidence>
<dbReference type="CDD" id="cd07067">
    <property type="entry name" value="HP_PGM_like"/>
    <property type="match status" value="1"/>
</dbReference>
<reference evidence="8" key="1">
    <citation type="submission" date="2019-11" db="EMBL/GenBank/DDBJ databases">
        <authorList>
            <person name="Feng L."/>
        </authorList>
    </citation>
    <scope>NUCLEOTIDE SEQUENCE</scope>
    <source>
        <strain evidence="8">BgluceraseaLFYP119</strain>
    </source>
</reference>
<keyword evidence="4 8" id="KW-0413">Isomerase</keyword>
<evidence type="ECO:0000313" key="8">
    <source>
        <dbReference type="EMBL" id="VYS83932.1"/>
    </source>
</evidence>
<protein>
    <recommendedName>
        <fullName evidence="2">phosphoglycerate mutase (2,3-diphosphoglycerate-dependent)</fullName>
        <ecNumber evidence="2">5.4.2.11</ecNumber>
    </recommendedName>
</protein>
<proteinExistence type="inferred from homology"/>